<dbReference type="GO" id="GO:0005737">
    <property type="term" value="C:cytoplasm"/>
    <property type="evidence" value="ECO:0007669"/>
    <property type="project" value="TreeGrafter"/>
</dbReference>
<dbReference type="AlphaFoldDB" id="A0A521ELH0"/>
<keyword evidence="7" id="KW-0645">Protease</keyword>
<feature type="domain" description="Peptidase M1 membrane alanine aminopeptidase" evidence="12">
    <location>
        <begin position="249"/>
        <end position="462"/>
    </location>
</feature>
<dbReference type="GO" id="GO:0005615">
    <property type="term" value="C:extracellular space"/>
    <property type="evidence" value="ECO:0007669"/>
    <property type="project" value="TreeGrafter"/>
</dbReference>
<dbReference type="CDD" id="cd09602">
    <property type="entry name" value="M1_APN"/>
    <property type="match status" value="1"/>
</dbReference>
<organism evidence="14 15">
    <name type="scientific">Saccharicrinis carchari</name>
    <dbReference type="NCBI Taxonomy" id="1168039"/>
    <lineage>
        <taxon>Bacteria</taxon>
        <taxon>Pseudomonadati</taxon>
        <taxon>Bacteroidota</taxon>
        <taxon>Bacteroidia</taxon>
        <taxon>Marinilabiliales</taxon>
        <taxon>Marinilabiliaceae</taxon>
        <taxon>Saccharicrinis</taxon>
    </lineage>
</organism>
<protein>
    <recommendedName>
        <fullName evidence="5">Aminopeptidase N</fullName>
        <ecNumber evidence="4">3.4.11.2</ecNumber>
    </recommendedName>
</protein>
<dbReference type="InterPro" id="IPR027268">
    <property type="entry name" value="Peptidase_M4/M1_CTD_sf"/>
</dbReference>
<comment type="catalytic activity">
    <reaction evidence="1">
        <text>Release of an N-terminal amino acid, Xaa-|-Yaa- from a peptide, amide or arylamide. Xaa is preferably Ala, but may be most amino acids including Pro (slow action). When a terminal hydrophobic residue is followed by a prolyl residue, the two may be released as an intact Xaa-Pro dipeptide.</text>
        <dbReference type="EC" id="3.4.11.2"/>
    </reaction>
</comment>
<evidence type="ECO:0000259" key="12">
    <source>
        <dbReference type="Pfam" id="PF01433"/>
    </source>
</evidence>
<dbReference type="GO" id="GO:0042277">
    <property type="term" value="F:peptide binding"/>
    <property type="evidence" value="ECO:0007669"/>
    <property type="project" value="TreeGrafter"/>
</dbReference>
<gene>
    <name evidence="14" type="ORF">SAMN06265379_109114</name>
</gene>
<evidence type="ECO:0000313" key="15">
    <source>
        <dbReference type="Proteomes" id="UP000319040"/>
    </source>
</evidence>
<dbReference type="Pfam" id="PF17900">
    <property type="entry name" value="Peptidase_M1_N"/>
    <property type="match status" value="1"/>
</dbReference>
<dbReference type="InterPro" id="IPR050344">
    <property type="entry name" value="Peptidase_M1_aminopeptidases"/>
</dbReference>
<dbReference type="InterPro" id="IPR001930">
    <property type="entry name" value="Peptidase_M1"/>
</dbReference>
<dbReference type="GO" id="GO:0006508">
    <property type="term" value="P:proteolysis"/>
    <property type="evidence" value="ECO:0007669"/>
    <property type="project" value="UniProtKB-KW"/>
</dbReference>
<dbReference type="InterPro" id="IPR042097">
    <property type="entry name" value="Aminopeptidase_N-like_N_sf"/>
</dbReference>
<evidence type="ECO:0000256" key="7">
    <source>
        <dbReference type="ARBA" id="ARBA00022670"/>
    </source>
</evidence>
<keyword evidence="15" id="KW-1185">Reference proteome</keyword>
<evidence type="ECO:0000256" key="10">
    <source>
        <dbReference type="ARBA" id="ARBA00022833"/>
    </source>
</evidence>
<accession>A0A521ELH0</accession>
<dbReference type="EMBL" id="FXTB01000009">
    <property type="protein sequence ID" value="SMO84757.1"/>
    <property type="molecule type" value="Genomic_DNA"/>
</dbReference>
<dbReference type="GO" id="GO:0016020">
    <property type="term" value="C:membrane"/>
    <property type="evidence" value="ECO:0007669"/>
    <property type="project" value="TreeGrafter"/>
</dbReference>
<evidence type="ECO:0000256" key="4">
    <source>
        <dbReference type="ARBA" id="ARBA00012564"/>
    </source>
</evidence>
<dbReference type="PROSITE" id="PS51257">
    <property type="entry name" value="PROKAR_LIPOPROTEIN"/>
    <property type="match status" value="1"/>
</dbReference>
<feature type="domain" description="Aminopeptidase N-like N-terminal" evidence="13">
    <location>
        <begin position="134"/>
        <end position="208"/>
    </location>
</feature>
<keyword evidence="10" id="KW-0862">Zinc</keyword>
<dbReference type="OrthoDB" id="100605at2"/>
<evidence type="ECO:0000256" key="6">
    <source>
        <dbReference type="ARBA" id="ARBA00022438"/>
    </source>
</evidence>
<dbReference type="GO" id="GO:0070006">
    <property type="term" value="F:metalloaminopeptidase activity"/>
    <property type="evidence" value="ECO:0007669"/>
    <property type="project" value="TreeGrafter"/>
</dbReference>
<comment type="cofactor">
    <cofactor evidence="2">
        <name>Zn(2+)</name>
        <dbReference type="ChEBI" id="CHEBI:29105"/>
    </cofactor>
</comment>
<reference evidence="14 15" key="1">
    <citation type="submission" date="2017-05" db="EMBL/GenBank/DDBJ databases">
        <authorList>
            <person name="Varghese N."/>
            <person name="Submissions S."/>
        </authorList>
    </citation>
    <scope>NUCLEOTIDE SEQUENCE [LARGE SCALE GENOMIC DNA]</scope>
    <source>
        <strain evidence="14 15">DSM 27040</strain>
    </source>
</reference>
<dbReference type="PANTHER" id="PTHR11533">
    <property type="entry name" value="PROTEASE M1 ZINC METALLOPROTEASE"/>
    <property type="match status" value="1"/>
</dbReference>
<evidence type="ECO:0000256" key="11">
    <source>
        <dbReference type="ARBA" id="ARBA00023049"/>
    </source>
</evidence>
<evidence type="ECO:0000256" key="9">
    <source>
        <dbReference type="ARBA" id="ARBA00022801"/>
    </source>
</evidence>
<evidence type="ECO:0000259" key="13">
    <source>
        <dbReference type="Pfam" id="PF17900"/>
    </source>
</evidence>
<dbReference type="EC" id="3.4.11.2" evidence="4"/>
<dbReference type="InterPro" id="IPR045357">
    <property type="entry name" value="Aminopeptidase_N-like_N"/>
</dbReference>
<keyword evidence="11" id="KW-0482">Metalloprotease</keyword>
<dbReference type="RefSeq" id="WP_142534311.1">
    <property type="nucleotide sequence ID" value="NZ_FXTB01000009.1"/>
</dbReference>
<keyword evidence="6 14" id="KW-0031">Aminopeptidase</keyword>
<keyword evidence="8" id="KW-0479">Metal-binding</keyword>
<evidence type="ECO:0000313" key="14">
    <source>
        <dbReference type="EMBL" id="SMO84757.1"/>
    </source>
</evidence>
<dbReference type="Gene3D" id="1.10.390.10">
    <property type="entry name" value="Neutral Protease Domain 2"/>
    <property type="match status" value="1"/>
</dbReference>
<dbReference type="Gene3D" id="2.60.40.1730">
    <property type="entry name" value="tricorn interacting facor f3 domain"/>
    <property type="match status" value="1"/>
</dbReference>
<dbReference type="SUPFAM" id="SSF63737">
    <property type="entry name" value="Leukotriene A4 hydrolase N-terminal domain"/>
    <property type="match status" value="1"/>
</dbReference>
<comment type="similarity">
    <text evidence="3">Belongs to the peptidase M1 family.</text>
</comment>
<evidence type="ECO:0000256" key="3">
    <source>
        <dbReference type="ARBA" id="ARBA00010136"/>
    </source>
</evidence>
<dbReference type="Pfam" id="PF01433">
    <property type="entry name" value="Peptidase_M1"/>
    <property type="match status" value="1"/>
</dbReference>
<evidence type="ECO:0000256" key="2">
    <source>
        <dbReference type="ARBA" id="ARBA00001947"/>
    </source>
</evidence>
<dbReference type="PRINTS" id="PR00756">
    <property type="entry name" value="ALADIPTASE"/>
</dbReference>
<evidence type="ECO:0000256" key="8">
    <source>
        <dbReference type="ARBA" id="ARBA00022723"/>
    </source>
</evidence>
<dbReference type="InterPro" id="IPR014782">
    <property type="entry name" value="Peptidase_M1_dom"/>
</dbReference>
<evidence type="ECO:0000256" key="5">
    <source>
        <dbReference type="ARBA" id="ARBA00015611"/>
    </source>
</evidence>
<dbReference type="SUPFAM" id="SSF55486">
    <property type="entry name" value="Metalloproteases ('zincins'), catalytic domain"/>
    <property type="match status" value="1"/>
</dbReference>
<dbReference type="GO" id="GO:0016285">
    <property type="term" value="F:alanyl aminopeptidase activity"/>
    <property type="evidence" value="ECO:0007669"/>
    <property type="project" value="UniProtKB-EC"/>
</dbReference>
<evidence type="ECO:0000256" key="1">
    <source>
        <dbReference type="ARBA" id="ARBA00000098"/>
    </source>
</evidence>
<dbReference type="PANTHER" id="PTHR11533:SF174">
    <property type="entry name" value="PUROMYCIN-SENSITIVE AMINOPEPTIDASE-RELATED"/>
    <property type="match status" value="1"/>
</dbReference>
<dbReference type="GO" id="GO:0008270">
    <property type="term" value="F:zinc ion binding"/>
    <property type="evidence" value="ECO:0007669"/>
    <property type="project" value="InterPro"/>
</dbReference>
<proteinExistence type="inferred from homology"/>
<dbReference type="Proteomes" id="UP000319040">
    <property type="component" value="Unassembled WGS sequence"/>
</dbReference>
<name>A0A521ELH0_SACCC</name>
<keyword evidence="9" id="KW-0378">Hydrolase</keyword>
<dbReference type="GO" id="GO:0043171">
    <property type="term" value="P:peptide catabolic process"/>
    <property type="evidence" value="ECO:0007669"/>
    <property type="project" value="TreeGrafter"/>
</dbReference>
<sequence length="853" mass="97437">MKSSFLLISTLFITLLSCKQPKPVIIDSGVSHTLAQERFKDISELTYHLKLTIADSLQNDILGKATISLVKKNSKTPLILDFVSTLDKVSEVLVNNKKAFFSLENEHLIIPSRFFTPNTNKVEISFILGNSALNRNPNYFYSLFVPARARTAIPCFDQPDLKASVSYTISMPKSLTAVTNGLPYYYEDLGSNRKRVRFESTQPISTYLWAFAVGEFKKTSAKRNGREISIYHLEQDSAKVATNIPAIFEQVFHSIKWMEDYTGVDFPFAKYDLLCIPSFQFAGMEHPGAIYYRSELLFLSDKPTQKQLLRRAQLLAHETAHIWFGDLVTMKWFGGVWQKEVFANFMADKIVEEQFPELNHKLTFLSNHFPASYAVDRTIGANPIQQNLDNLNDAGSMYGNIIYHKAPIMMNQLENLSGAATLRKGLGMYLKKYAYANATWADLIDILNDLSEYDLALWSNTWVNEAGRPLIEYGFEKDHMVVHQQPEYLDSSKVWAQQINFAYISGAKRITEEVEILSAKTSLHQINKKPDFILPTIDESGYGLFLMDDASLKYAINKLYLLPDELMRAALLVQLYENFLYAKIHPSTYLDMLQVLVLNEDNEQVLALACGQLTQVFWRFTTARLRMHHSKTLEDALLSRIRKEESPGTKKMLFEIWSNVVTSAPGIKKLHQIITEGKVEEVSLSESDLSDAVFNLALKDPTLNSSFLISFADTLKDTELRDKIYFMSRVFSQDQAAKDSFVADLGKIENRRKENWVLTAIAYLHHPFLQEQSMKYLPQALALSESIKETGDIFFPIGWLNNSLRGYGSLESMKIIEHFLKKHPNYPDDLRLKLLQSADMVKRSSTVKNKYLK</sequence>